<dbReference type="GO" id="GO:0004185">
    <property type="term" value="F:serine-type carboxypeptidase activity"/>
    <property type="evidence" value="ECO:0007669"/>
    <property type="project" value="UniProtKB-UniRule"/>
</dbReference>
<evidence type="ECO:0000256" key="6">
    <source>
        <dbReference type="RuleBase" id="RU361156"/>
    </source>
</evidence>
<dbReference type="GO" id="GO:0006508">
    <property type="term" value="P:proteolysis"/>
    <property type="evidence" value="ECO:0007669"/>
    <property type="project" value="UniProtKB-KW"/>
</dbReference>
<dbReference type="AlphaFoldDB" id="A0A9P9KB11"/>
<evidence type="ECO:0000256" key="3">
    <source>
        <dbReference type="ARBA" id="ARBA00022670"/>
    </source>
</evidence>
<evidence type="ECO:0000256" key="4">
    <source>
        <dbReference type="ARBA" id="ARBA00022801"/>
    </source>
</evidence>
<protein>
    <recommendedName>
        <fullName evidence="6">Carboxypeptidase</fullName>
        <ecNumber evidence="6">3.4.16.-</ecNumber>
    </recommendedName>
</protein>
<keyword evidence="8" id="KW-1185">Reference proteome</keyword>
<comment type="caution">
    <text evidence="7">The sequence shown here is derived from an EMBL/GenBank/DDBJ whole genome shotgun (WGS) entry which is preliminary data.</text>
</comment>
<dbReference type="InterPro" id="IPR029058">
    <property type="entry name" value="AB_hydrolase_fold"/>
</dbReference>
<reference evidence="7" key="1">
    <citation type="journal article" date="2021" name="Nat. Commun.">
        <title>Genetic determinants of endophytism in the Arabidopsis root mycobiome.</title>
        <authorList>
            <person name="Mesny F."/>
            <person name="Miyauchi S."/>
            <person name="Thiergart T."/>
            <person name="Pickel B."/>
            <person name="Atanasova L."/>
            <person name="Karlsson M."/>
            <person name="Huettel B."/>
            <person name="Barry K.W."/>
            <person name="Haridas S."/>
            <person name="Chen C."/>
            <person name="Bauer D."/>
            <person name="Andreopoulos W."/>
            <person name="Pangilinan J."/>
            <person name="LaButti K."/>
            <person name="Riley R."/>
            <person name="Lipzen A."/>
            <person name="Clum A."/>
            <person name="Drula E."/>
            <person name="Henrissat B."/>
            <person name="Kohler A."/>
            <person name="Grigoriev I.V."/>
            <person name="Martin F.M."/>
            <person name="Hacquard S."/>
        </authorList>
    </citation>
    <scope>NUCLEOTIDE SEQUENCE</scope>
    <source>
        <strain evidence="7">FSSC 5 MPI-SDFR-AT-0091</strain>
    </source>
</reference>
<name>A0A9P9KB11_FUSSL</name>
<dbReference type="PANTHER" id="PTHR11802:SF432">
    <property type="entry name" value="Y, PUTATIVE-RELATED"/>
    <property type="match status" value="1"/>
</dbReference>
<keyword evidence="2 6" id="KW-0121">Carboxypeptidase</keyword>
<dbReference type="OrthoDB" id="443318at2759"/>
<dbReference type="Gene3D" id="3.40.50.1820">
    <property type="entry name" value="alpha/beta hydrolase"/>
    <property type="match status" value="1"/>
</dbReference>
<dbReference type="GO" id="GO:0000324">
    <property type="term" value="C:fungal-type vacuole"/>
    <property type="evidence" value="ECO:0007669"/>
    <property type="project" value="TreeGrafter"/>
</dbReference>
<organism evidence="7 8">
    <name type="scientific">Fusarium solani</name>
    <name type="common">Filamentous fungus</name>
    <dbReference type="NCBI Taxonomy" id="169388"/>
    <lineage>
        <taxon>Eukaryota</taxon>
        <taxon>Fungi</taxon>
        <taxon>Dikarya</taxon>
        <taxon>Ascomycota</taxon>
        <taxon>Pezizomycotina</taxon>
        <taxon>Sordariomycetes</taxon>
        <taxon>Hypocreomycetidae</taxon>
        <taxon>Hypocreales</taxon>
        <taxon>Nectriaceae</taxon>
        <taxon>Fusarium</taxon>
        <taxon>Fusarium solani species complex</taxon>
    </lineage>
</organism>
<evidence type="ECO:0000256" key="5">
    <source>
        <dbReference type="ARBA" id="ARBA00023180"/>
    </source>
</evidence>
<evidence type="ECO:0000256" key="1">
    <source>
        <dbReference type="ARBA" id="ARBA00009431"/>
    </source>
</evidence>
<evidence type="ECO:0000313" key="8">
    <source>
        <dbReference type="Proteomes" id="UP000736672"/>
    </source>
</evidence>
<dbReference type="SUPFAM" id="SSF53474">
    <property type="entry name" value="alpha/beta-Hydrolases"/>
    <property type="match status" value="1"/>
</dbReference>
<evidence type="ECO:0000256" key="2">
    <source>
        <dbReference type="ARBA" id="ARBA00022645"/>
    </source>
</evidence>
<dbReference type="Pfam" id="PF00450">
    <property type="entry name" value="Peptidase_S10"/>
    <property type="match status" value="1"/>
</dbReference>
<dbReference type="PRINTS" id="PR00724">
    <property type="entry name" value="CRBOXYPTASEC"/>
</dbReference>
<evidence type="ECO:0000313" key="7">
    <source>
        <dbReference type="EMBL" id="KAH7250631.1"/>
    </source>
</evidence>
<proteinExistence type="inferred from homology"/>
<keyword evidence="5" id="KW-0325">Glycoprotein</keyword>
<keyword evidence="4 6" id="KW-0378">Hydrolase</keyword>
<accession>A0A9P9KB11</accession>
<gene>
    <name evidence="7" type="ORF">B0J15DRAFT_561109</name>
</gene>
<keyword evidence="3 6" id="KW-0645">Protease</keyword>
<dbReference type="PANTHER" id="PTHR11802">
    <property type="entry name" value="SERINE PROTEASE FAMILY S10 SERINE CARBOXYPEPTIDASE"/>
    <property type="match status" value="1"/>
</dbReference>
<dbReference type="PROSITE" id="PS00131">
    <property type="entry name" value="CARBOXYPEPT_SER_SER"/>
    <property type="match status" value="1"/>
</dbReference>
<dbReference type="Gene3D" id="1.10.287.410">
    <property type="match status" value="1"/>
</dbReference>
<dbReference type="InterPro" id="IPR018202">
    <property type="entry name" value="Ser_caboxypep_ser_AS"/>
</dbReference>
<sequence length="466" mass="50842">MVRLPLFGLTAQTVLQASQKSFQPSSQSNSVLRHELDASFCPAGVRSHAGSIEISDNKELFYWLFESASEPANDPLIVWLSGGPGAASTFAAISEVGPCWVNTTDNSTFHNPYHWARNANLLILDQPAGAGFSLASLEERHQVVTLEQATEDFVEFMHLFIHQEFPGLSQNELHIAAESYGGRWAPAFMHQLLDLAEVQSPLGVPNPLGSIILVNAVVGTMGGDLSTSNYEFGCTPSGAMTKLGYSFNASICSLIQERGPTCEYYGSLCETTGKVAVCKDASNYCAREIANEIPLGDRNMYNIAQPCENPEELCISAWASSVNFFNDPAVQSALGVRGRDWTPVNTDIAYAFMESGAFGQSVILKLSALLDSGKVRVLVLNGHLDALTLTPGQIRVFDKVPWRGQVDYRQQEWREWTLANPIHGVSRGAVKNSTNLKFITFENAGHMVPGDDPAAASWHLTEWLHG</sequence>
<dbReference type="Proteomes" id="UP000736672">
    <property type="component" value="Unassembled WGS sequence"/>
</dbReference>
<dbReference type="EC" id="3.4.16.-" evidence="6"/>
<comment type="similarity">
    <text evidence="1 6">Belongs to the peptidase S10 family.</text>
</comment>
<dbReference type="EMBL" id="JAGTJS010000012">
    <property type="protein sequence ID" value="KAH7250631.1"/>
    <property type="molecule type" value="Genomic_DNA"/>
</dbReference>
<dbReference type="InterPro" id="IPR001563">
    <property type="entry name" value="Peptidase_S10"/>
</dbReference>